<feature type="region of interest" description="Disordered" evidence="3">
    <location>
        <begin position="784"/>
        <end position="821"/>
    </location>
</feature>
<dbReference type="CDD" id="cd09870">
    <property type="entry name" value="PIN_YEN1"/>
    <property type="match status" value="1"/>
</dbReference>
<dbReference type="InterPro" id="IPR041177">
    <property type="entry name" value="GEN1_C"/>
</dbReference>
<reference evidence="6 7" key="1">
    <citation type="journal article" date="2013" name="PLoS Genet.">
        <title>Plant-symbiotic fungi as chemical engineers: Multi-genome analysis of the Clavicipitaceae reveals dynamics of alkaloid loci.</title>
        <authorList>
            <person name="Schardl C.L."/>
            <person name="Young C.A."/>
            <person name="Hesse U."/>
            <person name="Amyotte S.G."/>
            <person name="Andreeva K."/>
            <person name="Calie P.J."/>
            <person name="Fleetwood D.J."/>
            <person name="Haws D.C."/>
            <person name="Moore N."/>
            <person name="Oeser B."/>
            <person name="Panaccione D.G."/>
            <person name="Schweri K.K."/>
            <person name="Voisey C.R."/>
            <person name="Farman M.L."/>
            <person name="Jaromczyk J.W."/>
            <person name="Roe B.A."/>
            <person name="O'Sullivan D.M."/>
            <person name="Scott B."/>
            <person name="Tudzynski P."/>
            <person name="An Z."/>
            <person name="Arnaoudova E.G."/>
            <person name="Bullock C.T."/>
            <person name="Charlton N.D."/>
            <person name="Chen L."/>
            <person name="Cox M."/>
            <person name="Dinkins R.D."/>
            <person name="Florea S."/>
            <person name="Glenn A.E."/>
            <person name="Gordon A."/>
            <person name="Gueldener U."/>
            <person name="Harris D.R."/>
            <person name="Hollin W."/>
            <person name="Jaromczyk J."/>
            <person name="Johnson R.D."/>
            <person name="Khan A.K."/>
            <person name="Leistner E."/>
            <person name="Leuchtmann A."/>
            <person name="Li C."/>
            <person name="Liu J."/>
            <person name="Liu J."/>
            <person name="Liu M."/>
            <person name="Mace W."/>
            <person name="Machado C."/>
            <person name="Nagabhyru P."/>
            <person name="Pan J."/>
            <person name="Schmid J."/>
            <person name="Sugawara K."/>
            <person name="Steiner U."/>
            <person name="Takach J.E."/>
            <person name="Tanaka E."/>
            <person name="Webb J.S."/>
            <person name="Wilson E.V."/>
            <person name="Wiseman J.L."/>
            <person name="Yoshida R."/>
            <person name="Zeng Z."/>
        </authorList>
    </citation>
    <scope>NUCLEOTIDE SEQUENCE [LARGE SCALE GENOMIC DNA]</scope>
    <source>
        <strain evidence="6 7">20.1</strain>
    </source>
</reference>
<dbReference type="GO" id="GO:0006281">
    <property type="term" value="P:DNA repair"/>
    <property type="evidence" value="ECO:0007669"/>
    <property type="project" value="UniProtKB-ARBA"/>
</dbReference>
<dbReference type="GO" id="GO:0017108">
    <property type="term" value="F:5'-flap endonuclease activity"/>
    <property type="evidence" value="ECO:0007669"/>
    <property type="project" value="TreeGrafter"/>
</dbReference>
<dbReference type="SMART" id="SM00484">
    <property type="entry name" value="XPGI"/>
    <property type="match status" value="1"/>
</dbReference>
<dbReference type="FunFam" id="3.40.50.1010:FF:000037">
    <property type="entry name" value="Rad2-like endonuclease, putative (AFU_orthologue AFUA_3G13260)"/>
    <property type="match status" value="1"/>
</dbReference>
<dbReference type="PRINTS" id="PR00853">
    <property type="entry name" value="XPGRADSUPER"/>
</dbReference>
<evidence type="ECO:0000256" key="3">
    <source>
        <dbReference type="SAM" id="MobiDB-lite"/>
    </source>
</evidence>
<feature type="domain" description="XPG N-terminal" evidence="5">
    <location>
        <begin position="1"/>
        <end position="101"/>
    </location>
</feature>
<accession>M1WG03</accession>
<feature type="region of interest" description="Disordered" evidence="3">
    <location>
        <begin position="450"/>
        <end position="769"/>
    </location>
</feature>
<feature type="compositionally biased region" description="Polar residues" evidence="3">
    <location>
        <begin position="497"/>
        <end position="509"/>
    </location>
</feature>
<dbReference type="STRING" id="1111077.M1WG03"/>
<dbReference type="InterPro" id="IPR006085">
    <property type="entry name" value="XPG_DNA_repair_N"/>
</dbReference>
<protein>
    <submittedName>
        <fullName evidence="6">Related to DNA repair endonuclease rad2</fullName>
    </submittedName>
</protein>
<keyword evidence="6" id="KW-0255">Endonuclease</keyword>
<dbReference type="Pfam" id="PF00752">
    <property type="entry name" value="XPG_N"/>
    <property type="match status" value="1"/>
</dbReference>
<dbReference type="InterPro" id="IPR036279">
    <property type="entry name" value="5-3_exonuclease_C_sf"/>
</dbReference>
<evidence type="ECO:0000259" key="5">
    <source>
        <dbReference type="SMART" id="SM00485"/>
    </source>
</evidence>
<keyword evidence="2" id="KW-0378">Hydrolase</keyword>
<dbReference type="InterPro" id="IPR029060">
    <property type="entry name" value="PIN-like_dom_sf"/>
</dbReference>
<sequence length="821" mass="88468">MGIKGVYNEIGPSNRISLSKLAGSCLESKKRPYRIAVDFAIWHFQAQSARGGHNPTVRLLFYRLVRLLGAPITPIFVFDGPHKPAFKRGHRTGRGDQCAIGMAKRLIRLFDFAVHDAPGEAEAECALLQQHGIVDAVLSEDVDTIMFGCTKTLREWSAEGKAAGSPTHVSLYDVHAMNLEALGLDREGMVLVALMSGGDYLPEGVPGCGIKVALEAAKAGFGKSLCRLKASDDAGIEAWRSNLVHELQTNESKFFRTKHMAMIIPQDFPNLEVLGYYTHPVVSPESSLPGIRHKLDRKRDMQLQALREFTRDTFGWDYRTGATKFVRSLSRSLLVQKMTEEADAGATARHVKSVLGQRTHFTADGAPELRVSYIPQEVVPIDMAKEVDEIIPYSRRGLALNSVDEFETAGTETGVVEESSSKGSDITKLDSAWILEGLVKASAPSAVQQWQDDQHAKAEKAIAKASKAKTKSKTTAAKSKSTKPSSGMPRGALDQFLKTTKASSTRQQQSVLSKLPPELSSSHPLLSNAPRRPAASASPSKQPSLQTSKKSVKKASSALKVPDSSPSLAPRSIGVRPEPEVILISSSPPAAPATPPPSYTSPRRPRSLAAPLTSQPDEVSGTVRSRSPSSRSHCLGQGKTSPKKARREKHALVGGPAPGSPALKQSSMHAFLTKSSKSSISTSTCHASGPARPVPEQIILSDTDGEEEGEEGKDSNLGPLSMPTQPPSSSATKVCPPETITRSVTRDETEKPDQNPSSPKKKLLRPHLSRLGFYEEVELDSEERDAELAAADARAGGAGGRSSRNKAKPLRWSDVTVVDLT</sequence>
<evidence type="ECO:0000313" key="7">
    <source>
        <dbReference type="Proteomes" id="UP000016801"/>
    </source>
</evidence>
<dbReference type="VEuPathDB" id="FungiDB:CPUR_08035"/>
<feature type="compositionally biased region" description="Basic and acidic residues" evidence="3">
    <location>
        <begin position="452"/>
        <end position="462"/>
    </location>
</feature>
<dbReference type="GO" id="GO:0008821">
    <property type="term" value="F:crossover junction DNA endonuclease activity"/>
    <property type="evidence" value="ECO:0007669"/>
    <property type="project" value="InterPro"/>
</dbReference>
<evidence type="ECO:0000313" key="6">
    <source>
        <dbReference type="EMBL" id="CCE34103.1"/>
    </source>
</evidence>
<dbReference type="HOGENOM" id="CLU_007575_0_0_1"/>
<dbReference type="Proteomes" id="UP000016801">
    <property type="component" value="Unassembled WGS sequence"/>
</dbReference>
<feature type="compositionally biased region" description="Low complexity" evidence="3">
    <location>
        <begin position="473"/>
        <end position="483"/>
    </location>
</feature>
<dbReference type="SUPFAM" id="SSF88723">
    <property type="entry name" value="PIN domain-like"/>
    <property type="match status" value="1"/>
</dbReference>
<feature type="compositionally biased region" description="Low complexity" evidence="3">
    <location>
        <begin position="510"/>
        <end position="544"/>
    </location>
</feature>
<dbReference type="AlphaFoldDB" id="M1WG03"/>
<dbReference type="eggNOG" id="KOG2520">
    <property type="taxonomic scope" value="Eukaryota"/>
</dbReference>
<keyword evidence="1" id="KW-0540">Nuclease</keyword>
<dbReference type="Gene3D" id="1.10.150.20">
    <property type="entry name" value="5' to 3' exonuclease, C-terminal subdomain"/>
    <property type="match status" value="1"/>
</dbReference>
<feature type="compositionally biased region" description="Basic and acidic residues" evidence="3">
    <location>
        <begin position="744"/>
        <end position="753"/>
    </location>
</feature>
<evidence type="ECO:0000259" key="4">
    <source>
        <dbReference type="SMART" id="SM00484"/>
    </source>
</evidence>
<dbReference type="PANTHER" id="PTHR11081:SF75">
    <property type="entry name" value="ENDONUCLEASE, PUTATIVE (AFU_ORTHOLOGUE AFUA_3G13260)-RELATED"/>
    <property type="match status" value="1"/>
</dbReference>
<evidence type="ECO:0000256" key="2">
    <source>
        <dbReference type="ARBA" id="ARBA00022801"/>
    </source>
</evidence>
<feature type="compositionally biased region" description="Pro residues" evidence="3">
    <location>
        <begin position="589"/>
        <end position="599"/>
    </location>
</feature>
<proteinExistence type="predicted"/>
<dbReference type="Gene3D" id="3.40.50.1010">
    <property type="entry name" value="5'-nuclease"/>
    <property type="match status" value="2"/>
</dbReference>
<dbReference type="EMBL" id="CAGA01000075">
    <property type="protein sequence ID" value="CCE34103.1"/>
    <property type="molecule type" value="Genomic_DNA"/>
</dbReference>
<feature type="compositionally biased region" description="Polar residues" evidence="3">
    <location>
        <begin position="612"/>
        <end position="632"/>
    </location>
</feature>
<dbReference type="OrthoDB" id="2959108at2759"/>
<feature type="domain" description="XPG-I" evidence="4">
    <location>
        <begin position="108"/>
        <end position="184"/>
    </location>
</feature>
<dbReference type="InterPro" id="IPR006084">
    <property type="entry name" value="XPG/Rad2"/>
</dbReference>
<dbReference type="InterPro" id="IPR006086">
    <property type="entry name" value="XPG-I_dom"/>
</dbReference>
<dbReference type="SMART" id="SM00485">
    <property type="entry name" value="XPGN"/>
    <property type="match status" value="1"/>
</dbReference>
<organism evidence="6 7">
    <name type="scientific">Claviceps purpurea (strain 20.1)</name>
    <name type="common">Ergot fungus</name>
    <name type="synonym">Sphacelia segetum</name>
    <dbReference type="NCBI Taxonomy" id="1111077"/>
    <lineage>
        <taxon>Eukaryota</taxon>
        <taxon>Fungi</taxon>
        <taxon>Dikarya</taxon>
        <taxon>Ascomycota</taxon>
        <taxon>Pezizomycotina</taxon>
        <taxon>Sordariomycetes</taxon>
        <taxon>Hypocreomycetidae</taxon>
        <taxon>Hypocreales</taxon>
        <taxon>Clavicipitaceae</taxon>
        <taxon>Claviceps</taxon>
    </lineage>
</organism>
<comment type="caution">
    <text evidence="6">The sequence shown here is derived from an EMBL/GenBank/DDBJ whole genome shotgun (WGS) entry which is preliminary data.</text>
</comment>
<keyword evidence="7" id="KW-1185">Reference proteome</keyword>
<dbReference type="Pfam" id="PF18380">
    <property type="entry name" value="GEN1_C"/>
    <property type="match status" value="1"/>
</dbReference>
<dbReference type="SUPFAM" id="SSF47807">
    <property type="entry name" value="5' to 3' exonuclease, C-terminal subdomain"/>
    <property type="match status" value="1"/>
</dbReference>
<dbReference type="PANTHER" id="PTHR11081">
    <property type="entry name" value="FLAP ENDONUCLEASE FAMILY MEMBER"/>
    <property type="match status" value="1"/>
</dbReference>
<gene>
    <name evidence="6" type="ORF">CPUR_08035</name>
</gene>
<dbReference type="InterPro" id="IPR037316">
    <property type="entry name" value="Yen1_H3TH"/>
</dbReference>
<name>M1WG03_CLAP2</name>
<dbReference type="Pfam" id="PF00867">
    <property type="entry name" value="XPG_I"/>
    <property type="match status" value="1"/>
</dbReference>
<evidence type="ECO:0000256" key="1">
    <source>
        <dbReference type="ARBA" id="ARBA00022722"/>
    </source>
</evidence>
<feature type="compositionally biased region" description="Low complexity" evidence="3">
    <location>
        <begin position="673"/>
        <end position="684"/>
    </location>
</feature>
<dbReference type="CDD" id="cd09906">
    <property type="entry name" value="H3TH_YEN1"/>
    <property type="match status" value="1"/>
</dbReference>
<feature type="compositionally biased region" description="Basic residues" evidence="3">
    <location>
        <begin position="759"/>
        <end position="768"/>
    </location>
</feature>
<dbReference type="PhylomeDB" id="M1WG03"/>